<evidence type="ECO:0000313" key="10">
    <source>
        <dbReference type="Proteomes" id="UP000625711"/>
    </source>
</evidence>
<dbReference type="Gene3D" id="1.20.1110.10">
    <property type="entry name" value="Calcium-transporting ATPase, transmembrane domain"/>
    <property type="match status" value="1"/>
</dbReference>
<keyword evidence="6 8" id="KW-1133">Transmembrane helix</keyword>
<dbReference type="InterPro" id="IPR018303">
    <property type="entry name" value="ATPase_P-typ_P_site"/>
</dbReference>
<comment type="caution">
    <text evidence="9">The sequence shown here is derived from an EMBL/GenBank/DDBJ whole genome shotgun (WGS) entry which is preliminary data.</text>
</comment>
<dbReference type="InterPro" id="IPR036412">
    <property type="entry name" value="HAD-like_sf"/>
</dbReference>
<dbReference type="GO" id="GO:0045332">
    <property type="term" value="P:phospholipid translocation"/>
    <property type="evidence" value="ECO:0007669"/>
    <property type="project" value="TreeGrafter"/>
</dbReference>
<dbReference type="EMBL" id="JAACXV010004395">
    <property type="protein sequence ID" value="KAF7277056.1"/>
    <property type="molecule type" value="Genomic_DNA"/>
</dbReference>
<dbReference type="Gene3D" id="3.40.1110.10">
    <property type="entry name" value="Calcium-transporting ATPase, cytoplasmic domain N"/>
    <property type="match status" value="1"/>
</dbReference>
<gene>
    <name evidence="9" type="ORF">GWI33_009491</name>
</gene>
<evidence type="ECO:0000313" key="9">
    <source>
        <dbReference type="EMBL" id="KAF7277056.1"/>
    </source>
</evidence>
<dbReference type="InterPro" id="IPR008250">
    <property type="entry name" value="ATPase_P-typ_transduc_dom_A_sf"/>
</dbReference>
<dbReference type="GO" id="GO:0005524">
    <property type="term" value="F:ATP binding"/>
    <property type="evidence" value="ECO:0007669"/>
    <property type="project" value="UniProtKB-KW"/>
</dbReference>
<dbReference type="GO" id="GO:0140326">
    <property type="term" value="F:ATPase-coupled intramembrane lipid transporter activity"/>
    <property type="evidence" value="ECO:0007669"/>
    <property type="project" value="TreeGrafter"/>
</dbReference>
<evidence type="ECO:0000256" key="5">
    <source>
        <dbReference type="ARBA" id="ARBA00022967"/>
    </source>
</evidence>
<feature type="transmembrane region" description="Helical" evidence="8">
    <location>
        <begin position="278"/>
        <end position="300"/>
    </location>
</feature>
<dbReference type="SUPFAM" id="SSF56784">
    <property type="entry name" value="HAD-like"/>
    <property type="match status" value="1"/>
</dbReference>
<keyword evidence="2 8" id="KW-0812">Transmembrane</keyword>
<feature type="transmembrane region" description="Helical" evidence="8">
    <location>
        <begin position="320"/>
        <end position="343"/>
    </location>
</feature>
<dbReference type="SUPFAM" id="SSF81653">
    <property type="entry name" value="Calcium ATPase, transduction domain A"/>
    <property type="match status" value="1"/>
</dbReference>
<keyword evidence="3" id="KW-0547">Nucleotide-binding</keyword>
<evidence type="ECO:0000256" key="7">
    <source>
        <dbReference type="ARBA" id="ARBA00023136"/>
    </source>
</evidence>
<evidence type="ECO:0000256" key="3">
    <source>
        <dbReference type="ARBA" id="ARBA00022741"/>
    </source>
</evidence>
<keyword evidence="4" id="KW-0067">ATP-binding</keyword>
<name>A0A834IDK1_RHYFE</name>
<dbReference type="FunFam" id="3.40.50.1000:FF:000001">
    <property type="entry name" value="Phospholipid-transporting ATPase IC"/>
    <property type="match status" value="1"/>
</dbReference>
<comment type="subcellular location">
    <subcellularLocation>
        <location evidence="1">Membrane</location>
        <topology evidence="1">Multi-pass membrane protein</topology>
    </subcellularLocation>
</comment>
<accession>A0A834IDK1</accession>
<dbReference type="Gene3D" id="2.70.150.10">
    <property type="entry name" value="Calcium-transporting ATPase, cytoplasmic transduction domain A"/>
    <property type="match status" value="1"/>
</dbReference>
<dbReference type="InterPro" id="IPR023298">
    <property type="entry name" value="ATPase_P-typ_TM_dom_sf"/>
</dbReference>
<dbReference type="PANTHER" id="PTHR24092:SF218">
    <property type="entry name" value="PHOSPHOLIPID-TRANSPORTING ATPASE"/>
    <property type="match status" value="1"/>
</dbReference>
<dbReference type="Proteomes" id="UP000625711">
    <property type="component" value="Unassembled WGS sequence"/>
</dbReference>
<feature type="non-terminal residue" evidence="9">
    <location>
        <position position="490"/>
    </location>
</feature>
<dbReference type="AlphaFoldDB" id="A0A834IDK1"/>
<keyword evidence="7 8" id="KW-0472">Membrane</keyword>
<evidence type="ECO:0008006" key="11">
    <source>
        <dbReference type="Google" id="ProtNLM"/>
    </source>
</evidence>
<evidence type="ECO:0000256" key="4">
    <source>
        <dbReference type="ARBA" id="ARBA00022840"/>
    </source>
</evidence>
<dbReference type="InterPro" id="IPR023214">
    <property type="entry name" value="HAD_sf"/>
</dbReference>
<protein>
    <recommendedName>
        <fullName evidence="11">P-type phospholipid transporter</fullName>
    </recommendedName>
</protein>
<dbReference type="Gene3D" id="3.40.50.1000">
    <property type="entry name" value="HAD superfamily/HAD-like"/>
    <property type="match status" value="1"/>
</dbReference>
<dbReference type="PANTHER" id="PTHR24092">
    <property type="entry name" value="PROBABLE PHOSPHOLIPID-TRANSPORTING ATPASE"/>
    <property type="match status" value="1"/>
</dbReference>
<evidence type="ECO:0000256" key="6">
    <source>
        <dbReference type="ARBA" id="ARBA00022989"/>
    </source>
</evidence>
<evidence type="ECO:0000256" key="2">
    <source>
        <dbReference type="ARBA" id="ARBA00022692"/>
    </source>
</evidence>
<reference evidence="9" key="1">
    <citation type="submission" date="2020-08" db="EMBL/GenBank/DDBJ databases">
        <title>Genome sequencing and assembly of the red palm weevil Rhynchophorus ferrugineus.</title>
        <authorList>
            <person name="Dias G.B."/>
            <person name="Bergman C.M."/>
            <person name="Manee M."/>
        </authorList>
    </citation>
    <scope>NUCLEOTIDE SEQUENCE</scope>
    <source>
        <strain evidence="9">AA-2017</strain>
        <tissue evidence="9">Whole larva</tissue>
    </source>
</reference>
<evidence type="ECO:0000256" key="1">
    <source>
        <dbReference type="ARBA" id="ARBA00004141"/>
    </source>
</evidence>
<dbReference type="OrthoDB" id="377733at2759"/>
<dbReference type="FunFam" id="2.70.150.10:FF:000054">
    <property type="entry name" value="Phospholipid-transporting ATPase"/>
    <property type="match status" value="1"/>
</dbReference>
<dbReference type="SUPFAM" id="SSF81665">
    <property type="entry name" value="Calcium ATPase, transmembrane domain M"/>
    <property type="match status" value="1"/>
</dbReference>
<dbReference type="PROSITE" id="PS00154">
    <property type="entry name" value="ATPASE_E1_E2"/>
    <property type="match status" value="1"/>
</dbReference>
<evidence type="ECO:0000256" key="8">
    <source>
        <dbReference type="SAM" id="Phobius"/>
    </source>
</evidence>
<organism evidence="9 10">
    <name type="scientific">Rhynchophorus ferrugineus</name>
    <name type="common">Red palm weevil</name>
    <name type="synonym">Curculio ferrugineus</name>
    <dbReference type="NCBI Taxonomy" id="354439"/>
    <lineage>
        <taxon>Eukaryota</taxon>
        <taxon>Metazoa</taxon>
        <taxon>Ecdysozoa</taxon>
        <taxon>Arthropoda</taxon>
        <taxon>Hexapoda</taxon>
        <taxon>Insecta</taxon>
        <taxon>Pterygota</taxon>
        <taxon>Neoptera</taxon>
        <taxon>Endopterygota</taxon>
        <taxon>Coleoptera</taxon>
        <taxon>Polyphaga</taxon>
        <taxon>Cucujiformia</taxon>
        <taxon>Curculionidae</taxon>
        <taxon>Dryophthorinae</taxon>
        <taxon>Rhynchophorus</taxon>
    </lineage>
</organism>
<keyword evidence="10" id="KW-1185">Reference proteome</keyword>
<dbReference type="GO" id="GO:0005886">
    <property type="term" value="C:plasma membrane"/>
    <property type="evidence" value="ECO:0007669"/>
    <property type="project" value="TreeGrafter"/>
</dbReference>
<proteinExistence type="predicted"/>
<sequence>MIVFIARDDLGNFSVWCAEEHEQKRSFLAFGRVGFAAKPVDGRLSEINNRIEMHVSEIRCLYKRKWWPEYYGRPIFRRCGPRYSEKCGIPLGGRPLVRPGRWRDAIAAIVYDLVMFGAESSRYIKVLWKDVRVGDLIHLSNNEVVPADILVLKSSDPSGLCYIDTGHLDGETNLKQRQVARGFIEKHHCFDPSKFRSKIEVEAPTTKIYRFHGAIVHPSGGRVPVGTDNLLLRECLLKNTDFVEGIVVYAGHETKALLNNGGPRYKRSSLEKQMNQDVIYCVLILIFLCIIGAIGCKLWLLSYSDLPEPFRSEYEPSTEAFLAFWIYVIILQIMIPLSLYVTLELCKILQVYHIHHNSDLYDPETNKRVECRALNITEELGQIQYIFSDKTGTLTENRMIFRKCAIAGIDYNHPELENGGLNGSNKQGNLSVMINKNLWGDLVQEDCMSEQVYSSRAVHSARIQEFLLFLAVCNTVVCSRHPHHDNMNAS</sequence>
<keyword evidence="5" id="KW-1278">Translocase</keyword>
<dbReference type="InterPro" id="IPR023299">
    <property type="entry name" value="ATPase_P-typ_cyto_dom_N"/>
</dbReference>